<evidence type="ECO:0000313" key="6">
    <source>
        <dbReference type="Proteomes" id="UP000594263"/>
    </source>
</evidence>
<dbReference type="Proteomes" id="UP000594263">
    <property type="component" value="Unplaced"/>
</dbReference>
<dbReference type="SUPFAM" id="SSF53335">
    <property type="entry name" value="S-adenosyl-L-methionine-dependent methyltransferases"/>
    <property type="match status" value="1"/>
</dbReference>
<keyword evidence="3" id="KW-0479">Metal-binding</keyword>
<proteinExistence type="predicted"/>
<keyword evidence="2" id="KW-0808">Transferase</keyword>
<dbReference type="GO" id="GO:0032259">
    <property type="term" value="P:methylation"/>
    <property type="evidence" value="ECO:0007669"/>
    <property type="project" value="UniProtKB-KW"/>
</dbReference>
<evidence type="ECO:0000256" key="3">
    <source>
        <dbReference type="ARBA" id="ARBA00022723"/>
    </source>
</evidence>
<sequence length="369" mass="41379">MEKVEEIFCMKGGDGEASYARNSSNQREVMRRARHIVAECLSEVYRNFSPKCLVVADLGCASGPNALHIVSEMMDVIGKACHEMKHSMPAVQVFLNDLPSNDFSEIFKSLPDFYLKFEKQNKECFVAVSPGSFYGRLFPRNSLHFVHSSNALHWLSQVPQGLITETGEALNKGNILIAESSSPLVHKLYHDQFQKDFHLFLKSRSEELMPGGGLVLTLLGSVRSDQPFSRQEVAGLALCEMANEGLIEKTKLDMFNMPFYQPTASEIRRVVDNEGSFIISRLESLDTPWDPRKRAKDQREAAIGQVVDENASGKFVVKSVRAVIEPLLAAAFGEAVMDDLFSRLEKKFSDLMNAKECKNHHITISLKKT</sequence>
<dbReference type="AlphaFoldDB" id="A0A7N0TC56"/>
<dbReference type="InterPro" id="IPR042086">
    <property type="entry name" value="MeTrfase_capping"/>
</dbReference>
<dbReference type="Gramene" id="Kaladp0032s0192.1.v1.1">
    <property type="protein sequence ID" value="Kaladp0032s0192.1.v1.1"/>
    <property type="gene ID" value="Kaladp0032s0192.v1.1"/>
</dbReference>
<organism evidence="5 6">
    <name type="scientific">Kalanchoe fedtschenkoi</name>
    <name type="common">Lavender scallops</name>
    <name type="synonym">South American air plant</name>
    <dbReference type="NCBI Taxonomy" id="63787"/>
    <lineage>
        <taxon>Eukaryota</taxon>
        <taxon>Viridiplantae</taxon>
        <taxon>Streptophyta</taxon>
        <taxon>Embryophyta</taxon>
        <taxon>Tracheophyta</taxon>
        <taxon>Spermatophyta</taxon>
        <taxon>Magnoliopsida</taxon>
        <taxon>eudicotyledons</taxon>
        <taxon>Gunneridae</taxon>
        <taxon>Pentapetalae</taxon>
        <taxon>Saxifragales</taxon>
        <taxon>Crassulaceae</taxon>
        <taxon>Kalanchoe</taxon>
    </lineage>
</organism>
<dbReference type="InterPro" id="IPR005299">
    <property type="entry name" value="MeTrfase_7"/>
</dbReference>
<dbReference type="GO" id="GO:0046872">
    <property type="term" value="F:metal ion binding"/>
    <property type="evidence" value="ECO:0007669"/>
    <property type="project" value="UniProtKB-KW"/>
</dbReference>
<evidence type="ECO:0000256" key="4">
    <source>
        <dbReference type="ARBA" id="ARBA00022842"/>
    </source>
</evidence>
<protein>
    <submittedName>
        <fullName evidence="5">Uncharacterized protein</fullName>
    </submittedName>
</protein>
<keyword evidence="1" id="KW-0489">Methyltransferase</keyword>
<dbReference type="Pfam" id="PF03492">
    <property type="entry name" value="Methyltransf_7"/>
    <property type="match status" value="1"/>
</dbReference>
<accession>A0A7N0TC56</accession>
<evidence type="ECO:0000256" key="1">
    <source>
        <dbReference type="ARBA" id="ARBA00022603"/>
    </source>
</evidence>
<dbReference type="InterPro" id="IPR029063">
    <property type="entry name" value="SAM-dependent_MTases_sf"/>
</dbReference>
<dbReference type="EnsemblPlants" id="Kaladp0032s0192.1.v1.1">
    <property type="protein sequence ID" value="Kaladp0032s0192.1.v1.1"/>
    <property type="gene ID" value="Kaladp0032s0192.v1.1"/>
</dbReference>
<reference evidence="5" key="1">
    <citation type="submission" date="2021-01" db="UniProtKB">
        <authorList>
            <consortium name="EnsemblPlants"/>
        </authorList>
    </citation>
    <scope>IDENTIFICATION</scope>
</reference>
<dbReference type="GO" id="GO:0008168">
    <property type="term" value="F:methyltransferase activity"/>
    <property type="evidence" value="ECO:0007669"/>
    <property type="project" value="UniProtKB-KW"/>
</dbReference>
<dbReference type="OMA" id="GAIMDEF"/>
<dbReference type="PANTHER" id="PTHR31009">
    <property type="entry name" value="S-ADENOSYL-L-METHIONINE:CARBOXYL METHYLTRANSFERASE FAMILY PROTEIN"/>
    <property type="match status" value="1"/>
</dbReference>
<evidence type="ECO:0000313" key="5">
    <source>
        <dbReference type="EnsemblPlants" id="Kaladp0032s0192.1.v1.1"/>
    </source>
</evidence>
<name>A0A7N0TC56_KALFE</name>
<evidence type="ECO:0000256" key="2">
    <source>
        <dbReference type="ARBA" id="ARBA00022679"/>
    </source>
</evidence>
<keyword evidence="4" id="KW-0460">Magnesium</keyword>
<dbReference type="Gene3D" id="3.40.50.150">
    <property type="entry name" value="Vaccinia Virus protein VP39"/>
    <property type="match status" value="1"/>
</dbReference>
<keyword evidence="6" id="KW-1185">Reference proteome</keyword>
<dbReference type="Gene3D" id="1.10.1200.270">
    <property type="entry name" value="Methyltransferase, alpha-helical capping domain"/>
    <property type="match status" value="1"/>
</dbReference>